<dbReference type="Pfam" id="PF02156">
    <property type="entry name" value="Glyco_hydro_26"/>
    <property type="match status" value="1"/>
</dbReference>
<dbReference type="RefSeq" id="WP_310072304.1">
    <property type="nucleotide sequence ID" value="NZ_JAVDVX010000003.1"/>
</dbReference>
<accession>A0ABU1UYB5</accession>
<feature type="active site" description="Nucleophile" evidence="4">
    <location>
        <position position="385"/>
    </location>
</feature>
<gene>
    <name evidence="8" type="ORF">J2X05_002203</name>
</gene>
<feature type="domain" description="CBM10" evidence="6">
    <location>
        <begin position="70"/>
        <end position="99"/>
    </location>
</feature>
<dbReference type="PROSITE" id="PS51764">
    <property type="entry name" value="GH26"/>
    <property type="match status" value="1"/>
</dbReference>
<dbReference type="InterPro" id="IPR022790">
    <property type="entry name" value="GH26_dom"/>
</dbReference>
<dbReference type="PANTHER" id="PTHR40079:SF4">
    <property type="entry name" value="GH26 DOMAIN-CONTAINING PROTEIN-RELATED"/>
    <property type="match status" value="1"/>
</dbReference>
<evidence type="ECO:0000256" key="3">
    <source>
        <dbReference type="ARBA" id="ARBA00023295"/>
    </source>
</evidence>
<dbReference type="InterPro" id="IPR017853">
    <property type="entry name" value="GH"/>
</dbReference>
<evidence type="ECO:0000313" key="8">
    <source>
        <dbReference type="EMBL" id="MDR7090181.1"/>
    </source>
</evidence>
<dbReference type="InterPro" id="IPR036601">
    <property type="entry name" value="CBM10_sf"/>
</dbReference>
<evidence type="ECO:0000256" key="4">
    <source>
        <dbReference type="PROSITE-ProRule" id="PRU01100"/>
    </source>
</evidence>
<dbReference type="Proteomes" id="UP001253595">
    <property type="component" value="Unassembled WGS sequence"/>
</dbReference>
<dbReference type="Gene3D" id="2.30.32.30">
    <property type="entry name" value="CBM10"/>
    <property type="match status" value="1"/>
</dbReference>
<dbReference type="EC" id="3.2.1.78" evidence="8"/>
<keyword evidence="2 4" id="KW-0378">Hydrolase</keyword>
<evidence type="ECO:0000256" key="2">
    <source>
        <dbReference type="ARBA" id="ARBA00022801"/>
    </source>
</evidence>
<dbReference type="PANTHER" id="PTHR40079">
    <property type="entry name" value="MANNAN ENDO-1,4-BETA-MANNOSIDASE E-RELATED"/>
    <property type="match status" value="1"/>
</dbReference>
<name>A0ABU1UYB5_9GAMM</name>
<dbReference type="EMBL" id="JAVDVX010000003">
    <property type="protein sequence ID" value="MDR7090181.1"/>
    <property type="molecule type" value="Genomic_DNA"/>
</dbReference>
<keyword evidence="9" id="KW-1185">Reference proteome</keyword>
<keyword evidence="3 4" id="KW-0326">Glycosidase</keyword>
<dbReference type="SUPFAM" id="SSF51445">
    <property type="entry name" value="(Trans)glycosidases"/>
    <property type="match status" value="1"/>
</dbReference>
<feature type="domain" description="GH26" evidence="7">
    <location>
        <begin position="125"/>
        <end position="450"/>
    </location>
</feature>
<dbReference type="PRINTS" id="PR00739">
    <property type="entry name" value="GLHYDRLASE26"/>
</dbReference>
<evidence type="ECO:0000259" key="6">
    <source>
        <dbReference type="PROSITE" id="PS51763"/>
    </source>
</evidence>
<protein>
    <submittedName>
        <fullName evidence="8">Mannan endo-1,4-beta-mannosidase</fullName>
        <ecNumber evidence="8">3.2.1.78</ecNumber>
    </submittedName>
</protein>
<organism evidence="8 9">
    <name type="scientific">Cellvibrio fibrivorans</name>
    <dbReference type="NCBI Taxonomy" id="126350"/>
    <lineage>
        <taxon>Bacteria</taxon>
        <taxon>Pseudomonadati</taxon>
        <taxon>Pseudomonadota</taxon>
        <taxon>Gammaproteobacteria</taxon>
        <taxon>Cellvibrionales</taxon>
        <taxon>Cellvibrionaceae</taxon>
        <taxon>Cellvibrio</taxon>
    </lineage>
</organism>
<sequence>MKSSTKFATGAICLGITLVLTACGGGGGGSSKPTASKPASSPPVSSIAPSSIASSSSSQVSSSSLAALAKCTVDGKQWNVCASDNGSWSFENSQYCIAQKFCPANRTSLPVTATRTAPTDPNANAKTQAIYTYLKSIWGQKTLSGQQDLTWKDSIDMAERVFTDTGKYPAIMGYDFMNYGMTANWVEGVKQTQEAIDYAKKGGLVTFAWHWRDPALLNTASVNDAQFYTKDTNFQIPVKDGALDTGSAAFAHINAGIDLIAVELKKLNDAGVSVLWRPLHEASGNNGDGWFWWGRTRTDGVPQSFAQILLWRHIYNRLTNDHGLHNLLWVWNGQNAAWYPGDEYVDIVSHDIYDSTDNKTYKSQISTYTQARKYPFENKMVALSENSYIPDPDKIATDGAWWLWFMVWNDGHTAEGAGVTHKDNFWTGEYYNTNAHKTKVYNHNNVITLDELPTF</sequence>
<evidence type="ECO:0000313" key="9">
    <source>
        <dbReference type="Proteomes" id="UP001253595"/>
    </source>
</evidence>
<feature type="active site" description="Proton donor" evidence="4">
    <location>
        <position position="281"/>
    </location>
</feature>
<dbReference type="GO" id="GO:0016985">
    <property type="term" value="F:mannan endo-1,4-beta-mannosidase activity"/>
    <property type="evidence" value="ECO:0007669"/>
    <property type="project" value="UniProtKB-EC"/>
</dbReference>
<evidence type="ECO:0000259" key="7">
    <source>
        <dbReference type="PROSITE" id="PS51764"/>
    </source>
</evidence>
<proteinExistence type="inferred from homology"/>
<dbReference type="SUPFAM" id="SSF57615">
    <property type="entry name" value="Type X cellulose binding domain, CBDX"/>
    <property type="match status" value="1"/>
</dbReference>
<comment type="similarity">
    <text evidence="1 4">Belongs to the glycosyl hydrolase 26 family.</text>
</comment>
<dbReference type="InterPro" id="IPR002883">
    <property type="entry name" value="CBM10/Dockerin_dom"/>
</dbReference>
<dbReference type="PROSITE" id="PS51763">
    <property type="entry name" value="CBM10"/>
    <property type="match status" value="1"/>
</dbReference>
<dbReference type="Gene3D" id="3.20.20.80">
    <property type="entry name" value="Glycosidases"/>
    <property type="match status" value="1"/>
</dbReference>
<reference evidence="8 9" key="1">
    <citation type="submission" date="2023-07" db="EMBL/GenBank/DDBJ databases">
        <title>Sorghum-associated microbial communities from plants grown in Nebraska, USA.</title>
        <authorList>
            <person name="Schachtman D."/>
        </authorList>
    </citation>
    <scope>NUCLEOTIDE SEQUENCE [LARGE SCALE GENOMIC DNA]</scope>
    <source>
        <strain evidence="8 9">BE190</strain>
    </source>
</reference>
<feature type="region of interest" description="Disordered" evidence="5">
    <location>
        <begin position="31"/>
        <end position="50"/>
    </location>
</feature>
<comment type="caution">
    <text evidence="8">The sequence shown here is derived from an EMBL/GenBank/DDBJ whole genome shotgun (WGS) entry which is preliminary data.</text>
</comment>
<dbReference type="InterPro" id="IPR000805">
    <property type="entry name" value="Glyco_hydro_26"/>
</dbReference>
<evidence type="ECO:0000256" key="1">
    <source>
        <dbReference type="ARBA" id="ARBA00007754"/>
    </source>
</evidence>
<dbReference type="PROSITE" id="PS51257">
    <property type="entry name" value="PROKAR_LIPOPROTEIN"/>
    <property type="match status" value="1"/>
</dbReference>
<evidence type="ECO:0000256" key="5">
    <source>
        <dbReference type="SAM" id="MobiDB-lite"/>
    </source>
</evidence>